<sequence>MTGREIAKQILETRKGEQYFIKWWRKENDFIDFELIDTFIKNARTDEEFTGYELLSMEQLWEIARSLDPDRLSRQTTDGQQSIAWQQKRDDGTTVDRVCPFTPDSLISIVDVLTKGNYVD</sequence>
<dbReference type="EMBL" id="AP027151">
    <property type="protein sequence ID" value="BDV44782.1"/>
    <property type="molecule type" value="Genomic_DNA"/>
</dbReference>
<gene>
    <name evidence="1" type="ORF">GURASL_37050</name>
</gene>
<keyword evidence="2" id="KW-1185">Reference proteome</keyword>
<dbReference type="Proteomes" id="UP001317705">
    <property type="component" value="Chromosome"/>
</dbReference>
<evidence type="ECO:0000313" key="1">
    <source>
        <dbReference type="EMBL" id="BDV44782.1"/>
    </source>
</evidence>
<proteinExistence type="predicted"/>
<dbReference type="RefSeq" id="WP_282000871.1">
    <property type="nucleotide sequence ID" value="NZ_AP027151.1"/>
</dbReference>
<protein>
    <submittedName>
        <fullName evidence="1">Uncharacterized protein</fullName>
    </submittedName>
</protein>
<name>A0ABM8EQL9_9BACT</name>
<reference evidence="1 2" key="1">
    <citation type="submission" date="2022-12" db="EMBL/GenBank/DDBJ databases">
        <title>Polyphasic characterization of Geotalea uranireducens NIT-SL11 newly isolated from a complex of sewage sludge and microbially reduced graphene oxide.</title>
        <authorList>
            <person name="Xie L."/>
            <person name="Yoshida N."/>
            <person name="Meng L."/>
        </authorList>
    </citation>
    <scope>NUCLEOTIDE SEQUENCE [LARGE SCALE GENOMIC DNA]</scope>
    <source>
        <strain evidence="1 2">NIT-SL11</strain>
    </source>
</reference>
<accession>A0ABM8EQL9</accession>
<evidence type="ECO:0000313" key="2">
    <source>
        <dbReference type="Proteomes" id="UP001317705"/>
    </source>
</evidence>
<organism evidence="1 2">
    <name type="scientific">Geotalea uraniireducens</name>
    <dbReference type="NCBI Taxonomy" id="351604"/>
    <lineage>
        <taxon>Bacteria</taxon>
        <taxon>Pseudomonadati</taxon>
        <taxon>Thermodesulfobacteriota</taxon>
        <taxon>Desulfuromonadia</taxon>
        <taxon>Geobacterales</taxon>
        <taxon>Geobacteraceae</taxon>
        <taxon>Geotalea</taxon>
    </lineage>
</organism>